<comment type="catalytic activity">
    <reaction evidence="8">
        <text>L-histidinol phosphate + 2-oxoglutarate = 3-(imidazol-4-yl)-2-oxopropyl phosphate + L-glutamate</text>
        <dbReference type="Rhea" id="RHEA:23744"/>
        <dbReference type="ChEBI" id="CHEBI:16810"/>
        <dbReference type="ChEBI" id="CHEBI:29985"/>
        <dbReference type="ChEBI" id="CHEBI:57766"/>
        <dbReference type="ChEBI" id="CHEBI:57980"/>
        <dbReference type="EC" id="2.6.1.9"/>
    </reaction>
</comment>
<comment type="pathway">
    <text evidence="1">Amino-acid biosynthesis; L-histidine biosynthesis; L-histidine from 5-phospho-alpha-D-ribose 1-diphosphate: step 7/9.</text>
</comment>
<dbReference type="AlphaFoldDB" id="A0A7T4EHN7"/>
<dbReference type="GO" id="GO:0000105">
    <property type="term" value="P:L-histidine biosynthetic process"/>
    <property type="evidence" value="ECO:0007669"/>
    <property type="project" value="UniProtKB-KW"/>
</dbReference>
<evidence type="ECO:0000313" key="11">
    <source>
        <dbReference type="EMBL" id="QQB47546.1"/>
    </source>
</evidence>
<dbReference type="PANTHER" id="PTHR43643">
    <property type="entry name" value="HISTIDINOL-PHOSPHATE AMINOTRANSFERASE 2"/>
    <property type="match status" value="1"/>
</dbReference>
<dbReference type="InterPro" id="IPR015421">
    <property type="entry name" value="PyrdxlP-dep_Trfase_major"/>
</dbReference>
<dbReference type="PROSITE" id="PS00105">
    <property type="entry name" value="AA_TRANSFER_CLASS_1"/>
    <property type="match status" value="1"/>
</dbReference>
<dbReference type="Gene3D" id="3.90.1150.10">
    <property type="entry name" value="Aspartate Aminotransferase, domain 1"/>
    <property type="match status" value="1"/>
</dbReference>
<dbReference type="GO" id="GO:0030170">
    <property type="term" value="F:pyridoxal phosphate binding"/>
    <property type="evidence" value="ECO:0007669"/>
    <property type="project" value="InterPro"/>
</dbReference>
<comment type="cofactor">
    <cofactor evidence="9">
        <name>pyridoxal 5'-phosphate</name>
        <dbReference type="ChEBI" id="CHEBI:597326"/>
    </cofactor>
</comment>
<dbReference type="Gene3D" id="3.40.640.10">
    <property type="entry name" value="Type I PLP-dependent aspartate aminotransferase-like (Major domain)"/>
    <property type="match status" value="1"/>
</dbReference>
<dbReference type="InterPro" id="IPR004839">
    <property type="entry name" value="Aminotransferase_I/II_large"/>
</dbReference>
<comment type="similarity">
    <text evidence="9">Belongs to the class-I pyridoxal-phosphate-dependent aminotransferase family.</text>
</comment>
<sequence length="319" mass="34824">MQYTSVDLAFHGDEEEGSRLNFAVNVRGLTPPRGLVDALASELATLGSYPSAARERAVVAELARRHHVAPEQVVLLSGAAEGFTIIANLGWRDATVIHPGFTEPENALRLAGVPVTRAMMEPPFDTLPAIAPTHLAVIGCPINPTGTVIEPVLPAEFLLVDEAFADITDIPFTAPPNAFVTRSLTKTWNLAGLRVGYMIIPEGVDVARFRPHWATSSLQLAAFEWVLEHEPGDISAEREEMKSLLTAAGFTLASDSKAPYLLVQPPGDAEPLRQELARRGIAIRRCDTFPGLDLSYWRLAVRPAEDVRELIREVQRCQP</sequence>
<dbReference type="OrthoDB" id="3401872at2"/>
<evidence type="ECO:0000256" key="6">
    <source>
        <dbReference type="ARBA" id="ARBA00022898"/>
    </source>
</evidence>
<evidence type="ECO:0000256" key="4">
    <source>
        <dbReference type="ARBA" id="ARBA00022605"/>
    </source>
</evidence>
<dbReference type="RefSeq" id="WP_084036806.1">
    <property type="nucleotide sequence ID" value="NZ_CP066007.1"/>
</dbReference>
<dbReference type="InterPro" id="IPR050106">
    <property type="entry name" value="HistidinolP_aminotransfase"/>
</dbReference>
<dbReference type="InterPro" id="IPR015424">
    <property type="entry name" value="PyrdxlP-dep_Trfase"/>
</dbReference>
<keyword evidence="4" id="KW-0028">Amino-acid biosynthesis</keyword>
<proteinExistence type="inferred from homology"/>
<dbReference type="SUPFAM" id="SSF53383">
    <property type="entry name" value="PLP-dependent transferases"/>
    <property type="match status" value="1"/>
</dbReference>
<dbReference type="CDD" id="cd00609">
    <property type="entry name" value="AAT_like"/>
    <property type="match status" value="1"/>
</dbReference>
<keyword evidence="3 9" id="KW-0032">Aminotransferase</keyword>
<dbReference type="EMBL" id="CP066007">
    <property type="protein sequence ID" value="QQB47546.1"/>
    <property type="molecule type" value="Genomic_DNA"/>
</dbReference>
<comment type="similarity">
    <text evidence="2">Belongs to the class-II pyridoxal-phosphate-dependent aminotransferase family. Histidinol-phosphate aminotransferase subfamily.</text>
</comment>
<dbReference type="Pfam" id="PF00155">
    <property type="entry name" value="Aminotran_1_2"/>
    <property type="match status" value="1"/>
</dbReference>
<keyword evidence="5 9" id="KW-0808">Transferase</keyword>
<evidence type="ECO:0000313" key="12">
    <source>
        <dbReference type="Proteomes" id="UP000596145"/>
    </source>
</evidence>
<dbReference type="GeneID" id="92760582"/>
<evidence type="ECO:0000256" key="1">
    <source>
        <dbReference type="ARBA" id="ARBA00005011"/>
    </source>
</evidence>
<dbReference type="InterPro" id="IPR015422">
    <property type="entry name" value="PyrdxlP-dep_Trfase_small"/>
</dbReference>
<dbReference type="Proteomes" id="UP000596145">
    <property type="component" value="Chromosome"/>
</dbReference>
<name>A0A7T4EHN7_9CORY</name>
<evidence type="ECO:0000256" key="7">
    <source>
        <dbReference type="ARBA" id="ARBA00023102"/>
    </source>
</evidence>
<evidence type="ECO:0000259" key="10">
    <source>
        <dbReference type="Pfam" id="PF00155"/>
    </source>
</evidence>
<protein>
    <recommendedName>
        <fullName evidence="9">Aminotransferase</fullName>
        <ecNumber evidence="9">2.6.1.-</ecNumber>
    </recommendedName>
</protein>
<evidence type="ECO:0000256" key="9">
    <source>
        <dbReference type="RuleBase" id="RU000481"/>
    </source>
</evidence>
<reference evidence="11 12" key="1">
    <citation type="submission" date="2020-12" db="EMBL/GenBank/DDBJ databases">
        <title>FDA dAtabase for Regulatory Grade micrObial Sequences (FDA-ARGOS): Supporting development and validation of Infectious Disease Dx tests.</title>
        <authorList>
            <person name="Sproer C."/>
            <person name="Gronow S."/>
            <person name="Severitt S."/>
            <person name="Schroder I."/>
            <person name="Tallon L."/>
            <person name="Sadzewicz L."/>
            <person name="Zhao X."/>
            <person name="Boylan J."/>
            <person name="Ott S."/>
            <person name="Bowen H."/>
            <person name="Vavikolanu K."/>
            <person name="Mehta A."/>
            <person name="Aluvathingal J."/>
            <person name="Nadendla S."/>
            <person name="Lowell S."/>
            <person name="Myers T."/>
            <person name="Yan Y."/>
            <person name="Sichtig H."/>
        </authorList>
    </citation>
    <scope>NUCLEOTIDE SEQUENCE [LARGE SCALE GENOMIC DNA]</scope>
    <source>
        <strain evidence="11 12">FDAARGOS_1053</strain>
    </source>
</reference>
<dbReference type="InterPro" id="IPR004838">
    <property type="entry name" value="NHTrfase_class1_PyrdxlP-BS"/>
</dbReference>
<keyword evidence="7" id="KW-0368">Histidine biosynthesis</keyword>
<evidence type="ECO:0000256" key="8">
    <source>
        <dbReference type="ARBA" id="ARBA00047481"/>
    </source>
</evidence>
<evidence type="ECO:0000256" key="2">
    <source>
        <dbReference type="ARBA" id="ARBA00007970"/>
    </source>
</evidence>
<gene>
    <name evidence="11" type="ORF">I6I10_06645</name>
</gene>
<dbReference type="EC" id="2.6.1.-" evidence="9"/>
<keyword evidence="6" id="KW-0663">Pyridoxal phosphate</keyword>
<accession>A0A7T4EHN7</accession>
<dbReference type="PANTHER" id="PTHR43643:SF6">
    <property type="entry name" value="HISTIDINOL-PHOSPHATE AMINOTRANSFERASE"/>
    <property type="match status" value="1"/>
</dbReference>
<evidence type="ECO:0000256" key="3">
    <source>
        <dbReference type="ARBA" id="ARBA00022576"/>
    </source>
</evidence>
<feature type="domain" description="Aminotransferase class I/classII large" evidence="10">
    <location>
        <begin position="42"/>
        <end position="312"/>
    </location>
</feature>
<organism evidence="11 12">
    <name type="scientific">Corynebacterium glucuronolyticum</name>
    <dbReference type="NCBI Taxonomy" id="39791"/>
    <lineage>
        <taxon>Bacteria</taxon>
        <taxon>Bacillati</taxon>
        <taxon>Actinomycetota</taxon>
        <taxon>Actinomycetes</taxon>
        <taxon>Mycobacteriales</taxon>
        <taxon>Corynebacteriaceae</taxon>
        <taxon>Corynebacterium</taxon>
    </lineage>
</organism>
<dbReference type="GO" id="GO:0004400">
    <property type="term" value="F:histidinol-phosphate transaminase activity"/>
    <property type="evidence" value="ECO:0007669"/>
    <property type="project" value="UniProtKB-EC"/>
</dbReference>
<evidence type="ECO:0000256" key="5">
    <source>
        <dbReference type="ARBA" id="ARBA00022679"/>
    </source>
</evidence>